<evidence type="ECO:0000256" key="3">
    <source>
        <dbReference type="ARBA" id="ARBA00022473"/>
    </source>
</evidence>
<feature type="domain" description="Sema" evidence="21">
    <location>
        <begin position="17"/>
        <end position="496"/>
    </location>
</feature>
<dbReference type="FunFam" id="3.30.1680.10:FF:000013">
    <property type="entry name" value="Semaphorin 4D"/>
    <property type="match status" value="1"/>
</dbReference>
<feature type="region of interest" description="Disordered" evidence="18">
    <location>
        <begin position="685"/>
        <end position="738"/>
    </location>
</feature>
<keyword evidence="12" id="KW-1015">Disulfide bond</keyword>
<keyword evidence="9" id="KW-0524">Neurogenesis</keyword>
<feature type="signal peptide" evidence="19">
    <location>
        <begin position="1"/>
        <end position="21"/>
    </location>
</feature>
<dbReference type="SMART" id="SM00630">
    <property type="entry name" value="Sema"/>
    <property type="match status" value="1"/>
</dbReference>
<gene>
    <name evidence="22" type="ORF">SUZIE_110070</name>
</gene>
<dbReference type="InterPro" id="IPR016201">
    <property type="entry name" value="PSI"/>
</dbReference>
<dbReference type="AlphaFoldDB" id="A0AA41MFK9"/>
<dbReference type="GO" id="GO:0000122">
    <property type="term" value="P:negative regulation of transcription by RNA polymerase II"/>
    <property type="evidence" value="ECO:0007669"/>
    <property type="project" value="TreeGrafter"/>
</dbReference>
<protein>
    <recommendedName>
        <fullName evidence="16">Semaphorin-4D</fullName>
    </recommendedName>
</protein>
<dbReference type="GO" id="GO:0030215">
    <property type="term" value="F:semaphorin receptor binding"/>
    <property type="evidence" value="ECO:0007669"/>
    <property type="project" value="InterPro"/>
</dbReference>
<feature type="region of interest" description="Disordered" evidence="18">
    <location>
        <begin position="824"/>
        <end position="918"/>
    </location>
</feature>
<dbReference type="Proteomes" id="UP001166674">
    <property type="component" value="Unassembled WGS sequence"/>
</dbReference>
<dbReference type="SMART" id="SM00408">
    <property type="entry name" value="IGc2"/>
    <property type="match status" value="1"/>
</dbReference>
<evidence type="ECO:0000256" key="11">
    <source>
        <dbReference type="ARBA" id="ARBA00023136"/>
    </source>
</evidence>
<dbReference type="InterPro" id="IPR015943">
    <property type="entry name" value="WD40/YVTN_repeat-like_dom_sf"/>
</dbReference>
<evidence type="ECO:0000256" key="18">
    <source>
        <dbReference type="SAM" id="MobiDB-lite"/>
    </source>
</evidence>
<dbReference type="EMBL" id="JAATJV010155700">
    <property type="protein sequence ID" value="MBZ3870865.1"/>
    <property type="molecule type" value="Genomic_DNA"/>
</dbReference>
<evidence type="ECO:0000256" key="6">
    <source>
        <dbReference type="ARBA" id="ARBA00022692"/>
    </source>
</evidence>
<evidence type="ECO:0000259" key="20">
    <source>
        <dbReference type="PROSITE" id="PS50835"/>
    </source>
</evidence>
<dbReference type="InterPro" id="IPR013783">
    <property type="entry name" value="Ig-like_fold"/>
</dbReference>
<feature type="chain" id="PRO_5041327615" description="Semaphorin-4D" evidence="19">
    <location>
        <begin position="22"/>
        <end position="1198"/>
    </location>
</feature>
<evidence type="ECO:0000256" key="2">
    <source>
        <dbReference type="ARBA" id="ARBA00009492"/>
    </source>
</evidence>
<evidence type="ECO:0000259" key="21">
    <source>
        <dbReference type="PROSITE" id="PS51004"/>
    </source>
</evidence>
<keyword evidence="6" id="KW-0812">Transmembrane</keyword>
<comment type="caution">
    <text evidence="22">The sequence shown here is derived from an EMBL/GenBank/DDBJ whole genome shotgun (WGS) entry which is preliminary data.</text>
</comment>
<dbReference type="SUPFAM" id="SSF103575">
    <property type="entry name" value="Plexin repeat"/>
    <property type="match status" value="1"/>
</dbReference>
<dbReference type="GO" id="GO:0071526">
    <property type="term" value="P:semaphorin-plexin signaling pathway"/>
    <property type="evidence" value="ECO:0007669"/>
    <property type="project" value="TreeGrafter"/>
</dbReference>
<keyword evidence="4" id="KW-1003">Cell membrane</keyword>
<keyword evidence="13" id="KW-0325">Glycoprotein</keyword>
<dbReference type="PANTHER" id="PTHR11036">
    <property type="entry name" value="SEMAPHORIN"/>
    <property type="match status" value="1"/>
</dbReference>
<evidence type="ECO:0000256" key="16">
    <source>
        <dbReference type="ARBA" id="ARBA00074138"/>
    </source>
</evidence>
<dbReference type="CDD" id="cd11259">
    <property type="entry name" value="Sema_4D"/>
    <property type="match status" value="1"/>
</dbReference>
<dbReference type="Gene3D" id="2.60.40.10">
    <property type="entry name" value="Immunoglobulins"/>
    <property type="match status" value="1"/>
</dbReference>
<dbReference type="GO" id="GO:0007411">
    <property type="term" value="P:axon guidance"/>
    <property type="evidence" value="ECO:0007669"/>
    <property type="project" value="TreeGrafter"/>
</dbReference>
<dbReference type="PANTHER" id="PTHR11036:SF18">
    <property type="entry name" value="SEMAPHORIN-4D"/>
    <property type="match status" value="1"/>
</dbReference>
<comment type="caution">
    <text evidence="17">Lacks conserved residue(s) required for the propagation of feature annotation.</text>
</comment>
<dbReference type="InterPro" id="IPR036352">
    <property type="entry name" value="Semap_dom_sf"/>
</dbReference>
<dbReference type="InterPro" id="IPR013151">
    <property type="entry name" value="Immunoglobulin_dom"/>
</dbReference>
<evidence type="ECO:0000256" key="17">
    <source>
        <dbReference type="PROSITE-ProRule" id="PRU00352"/>
    </source>
</evidence>
<evidence type="ECO:0000313" key="22">
    <source>
        <dbReference type="EMBL" id="MBZ3870865.1"/>
    </source>
</evidence>
<keyword evidence="10" id="KW-1133">Transmembrane helix</keyword>
<dbReference type="GO" id="GO:0005615">
    <property type="term" value="C:extracellular space"/>
    <property type="evidence" value="ECO:0007669"/>
    <property type="project" value="TreeGrafter"/>
</dbReference>
<evidence type="ECO:0000256" key="19">
    <source>
        <dbReference type="SAM" id="SignalP"/>
    </source>
</evidence>
<dbReference type="PROSITE" id="PS51004">
    <property type="entry name" value="SEMA"/>
    <property type="match status" value="1"/>
</dbReference>
<dbReference type="GO" id="GO:1902533">
    <property type="term" value="P:positive regulation of intracellular signal transduction"/>
    <property type="evidence" value="ECO:0007669"/>
    <property type="project" value="UniProtKB-ARBA"/>
</dbReference>
<keyword evidence="11" id="KW-0472">Membrane</keyword>
<dbReference type="SMART" id="SM00409">
    <property type="entry name" value="IG"/>
    <property type="match status" value="1"/>
</dbReference>
<dbReference type="PROSITE" id="PS50835">
    <property type="entry name" value="IG_LIKE"/>
    <property type="match status" value="1"/>
</dbReference>
<dbReference type="FunFam" id="2.130.10.10:FF:000120">
    <property type="entry name" value="Semaphorin 4D"/>
    <property type="match status" value="1"/>
</dbReference>
<dbReference type="Pfam" id="PF00047">
    <property type="entry name" value="ig"/>
    <property type="match status" value="1"/>
</dbReference>
<keyword evidence="14" id="KW-0393">Immunoglobulin domain</keyword>
<organism evidence="22 23">
    <name type="scientific">Sciurus carolinensis</name>
    <name type="common">Eastern gray squirrel</name>
    <dbReference type="NCBI Taxonomy" id="30640"/>
    <lineage>
        <taxon>Eukaryota</taxon>
        <taxon>Metazoa</taxon>
        <taxon>Chordata</taxon>
        <taxon>Craniata</taxon>
        <taxon>Vertebrata</taxon>
        <taxon>Euteleostomi</taxon>
        <taxon>Mammalia</taxon>
        <taxon>Eutheria</taxon>
        <taxon>Euarchontoglires</taxon>
        <taxon>Glires</taxon>
        <taxon>Rodentia</taxon>
        <taxon>Sciuromorpha</taxon>
        <taxon>Sciuridae</taxon>
        <taxon>Sciurinae</taxon>
        <taxon>Sciurini</taxon>
        <taxon>Sciurus</taxon>
    </lineage>
</organism>
<dbReference type="InterPro" id="IPR007110">
    <property type="entry name" value="Ig-like_dom"/>
</dbReference>
<dbReference type="SUPFAM" id="SSF101912">
    <property type="entry name" value="Sema domain"/>
    <property type="match status" value="1"/>
</dbReference>
<dbReference type="GO" id="GO:0001755">
    <property type="term" value="P:neural crest cell migration"/>
    <property type="evidence" value="ECO:0007669"/>
    <property type="project" value="TreeGrafter"/>
</dbReference>
<keyword evidence="5" id="KW-0597">Phosphoprotein</keyword>
<evidence type="ECO:0000256" key="4">
    <source>
        <dbReference type="ARBA" id="ARBA00022475"/>
    </source>
</evidence>
<evidence type="ECO:0000256" key="9">
    <source>
        <dbReference type="ARBA" id="ARBA00022902"/>
    </source>
</evidence>
<accession>A0AA41MFK9</accession>
<keyword evidence="3" id="KW-0217">Developmental protein</keyword>
<proteinExistence type="inferred from homology"/>
<dbReference type="SMART" id="SM00423">
    <property type="entry name" value="PSI"/>
    <property type="match status" value="1"/>
</dbReference>
<dbReference type="Pfam" id="PF01437">
    <property type="entry name" value="PSI"/>
    <property type="match status" value="1"/>
</dbReference>
<evidence type="ECO:0000256" key="1">
    <source>
        <dbReference type="ARBA" id="ARBA00004251"/>
    </source>
</evidence>
<dbReference type="InterPro" id="IPR003599">
    <property type="entry name" value="Ig_sub"/>
</dbReference>
<feature type="compositionally biased region" description="Low complexity" evidence="18">
    <location>
        <begin position="891"/>
        <end position="914"/>
    </location>
</feature>
<dbReference type="FunFam" id="2.60.40.10:FF:000647">
    <property type="entry name" value="Semaphorin-4D"/>
    <property type="match status" value="1"/>
</dbReference>
<evidence type="ECO:0000256" key="13">
    <source>
        <dbReference type="ARBA" id="ARBA00023180"/>
    </source>
</evidence>
<reference evidence="22" key="1">
    <citation type="submission" date="2020-03" db="EMBL/GenBank/DDBJ databases">
        <title>Studies in the Genomics of Life Span.</title>
        <authorList>
            <person name="Glass D."/>
        </authorList>
    </citation>
    <scope>NUCLEOTIDE SEQUENCE</scope>
    <source>
        <strain evidence="22">SUZIE</strain>
        <tissue evidence="22">Muscle</tissue>
    </source>
</reference>
<evidence type="ECO:0000256" key="8">
    <source>
        <dbReference type="ARBA" id="ARBA00022782"/>
    </source>
</evidence>
<dbReference type="GO" id="GO:0005886">
    <property type="term" value="C:plasma membrane"/>
    <property type="evidence" value="ECO:0007669"/>
    <property type="project" value="UniProtKB-SubCell"/>
</dbReference>
<dbReference type="InterPro" id="IPR003598">
    <property type="entry name" value="Ig_sub2"/>
</dbReference>
<feature type="domain" description="Ig-like" evidence="20">
    <location>
        <begin position="573"/>
        <end position="666"/>
    </location>
</feature>
<dbReference type="Gene3D" id="3.30.1680.10">
    <property type="entry name" value="ligand-binding face of the semaphorins, domain 2"/>
    <property type="match status" value="1"/>
</dbReference>
<evidence type="ECO:0000256" key="12">
    <source>
        <dbReference type="ARBA" id="ARBA00023157"/>
    </source>
</evidence>
<keyword evidence="23" id="KW-1185">Reference proteome</keyword>
<keyword evidence="8" id="KW-0221">Differentiation</keyword>
<dbReference type="GO" id="GO:0030335">
    <property type="term" value="P:positive regulation of cell migration"/>
    <property type="evidence" value="ECO:0007669"/>
    <property type="project" value="UniProtKB-ARBA"/>
</dbReference>
<dbReference type="GO" id="GO:0050772">
    <property type="term" value="P:positive regulation of axonogenesis"/>
    <property type="evidence" value="ECO:0007669"/>
    <property type="project" value="UniProtKB-ARBA"/>
</dbReference>
<evidence type="ECO:0000256" key="15">
    <source>
        <dbReference type="ARBA" id="ARBA00058816"/>
    </source>
</evidence>
<dbReference type="GO" id="GO:0043931">
    <property type="term" value="P:ossification involved in bone maturation"/>
    <property type="evidence" value="ECO:0007669"/>
    <property type="project" value="TreeGrafter"/>
</dbReference>
<dbReference type="CDD" id="cd05873">
    <property type="entry name" value="Ig_Sema4D_like"/>
    <property type="match status" value="1"/>
</dbReference>
<comment type="subcellular location">
    <subcellularLocation>
        <location evidence="1">Cell membrane</location>
        <topology evidence="1">Single-pass type I membrane protein</topology>
    </subcellularLocation>
</comment>
<comment type="similarity">
    <text evidence="2">Belongs to the semaphorin family.</text>
</comment>
<feature type="compositionally biased region" description="Basic and acidic residues" evidence="18">
    <location>
        <begin position="857"/>
        <end position="877"/>
    </location>
</feature>
<dbReference type="GO" id="GO:0045499">
    <property type="term" value="F:chemorepellent activity"/>
    <property type="evidence" value="ECO:0007669"/>
    <property type="project" value="TreeGrafter"/>
</dbReference>
<dbReference type="Gene3D" id="2.130.10.10">
    <property type="entry name" value="YVTN repeat-like/Quinoprotein amine dehydrogenase"/>
    <property type="match status" value="1"/>
</dbReference>
<evidence type="ECO:0000256" key="10">
    <source>
        <dbReference type="ARBA" id="ARBA00022989"/>
    </source>
</evidence>
<keyword evidence="7 19" id="KW-0732">Signal</keyword>
<evidence type="ECO:0000256" key="14">
    <source>
        <dbReference type="ARBA" id="ARBA00023319"/>
    </source>
</evidence>
<dbReference type="InterPro" id="IPR027231">
    <property type="entry name" value="Semaphorin"/>
</dbReference>
<evidence type="ECO:0000313" key="23">
    <source>
        <dbReference type="Proteomes" id="UP001166674"/>
    </source>
</evidence>
<dbReference type="InterPro" id="IPR036179">
    <property type="entry name" value="Ig-like_dom_sf"/>
</dbReference>
<evidence type="ECO:0000256" key="5">
    <source>
        <dbReference type="ARBA" id="ARBA00022553"/>
    </source>
</evidence>
<dbReference type="InterPro" id="IPR001627">
    <property type="entry name" value="Semap_dom"/>
</dbReference>
<comment type="function">
    <text evidence="15">Cell surface receptor for PLXNB1 and PLXNB2 that plays an important role in cell-cell signaling. Regulates GABAergic synapse development. Promotes the development of inhibitory synapses in a PLXNB1-dependent manner. Modulates the complexity and arborization of developing neurites in hippocampal neurons by activating PLXNB1 and interaction with PLXNB1 mediates activation of RHOA. Promotes the migration of cerebellar granule cells. Plays a role in the immune system; induces B-cells to aggregate and improves their viability (in vitro). Induces endothelial cell migration through the activation of PTK2B/PYK2, SRC, and the phosphatidylinositol 3-kinase-AKT pathway.</text>
</comment>
<name>A0AA41MFK9_SCICA</name>
<dbReference type="Pfam" id="PF01403">
    <property type="entry name" value="Sema"/>
    <property type="match status" value="1"/>
</dbReference>
<evidence type="ECO:0000256" key="7">
    <source>
        <dbReference type="ARBA" id="ARBA00022729"/>
    </source>
</evidence>
<dbReference type="SUPFAM" id="SSF48726">
    <property type="entry name" value="Immunoglobulin"/>
    <property type="match status" value="2"/>
</dbReference>
<dbReference type="InterPro" id="IPR002165">
    <property type="entry name" value="Plexin_repeat"/>
</dbReference>
<sequence>MHAPAGGLLAALALVFGTAAAFAPMPRITWEHREVGLVQFREPGIYNYSALLMSEDGDTLYVGAREAIFALEASDISRKQREVYWKVSEDKKAKCAEKGKSKQTECLNYIRVLQPLSATTLYVCGTNAFQPTCDHLDLASFKFLGKNEDGKGRCPFDPAHSYTSVMVDGELYSGTSYNFLGSEPIISRNSSHSPLRTEYAIPWLNEPSFVFADVIRRSPSEGEDDRVYFFFTEASVEYEFVFKLMIPRVARVCRGDQGGLRTLQKKWTSFLKARLICSRPDSGLVFNVLQDVFVLRAAGLKEPVFYALFTPQLNNVGLSAVCAYNLSTVEAVFSRGKYMQSATVEQSHTKWVRYNGPVPSPRPGACIDREARAANYTSSLNLPDKTLQFVKDHPLMDDSVSPIDNRPKLIKQNVNYTQIVVDRTQALDGTTYDVMFVSTDRGALHKAVSLESEVHIIEETQLFPNSEPVQTLLLSSKKGRRFVYAGANSGVVQAPLAFCEKHSSCEDCVLARDPYCAWSPPAAACMALHQAEGPHRGWIQEMSGDASLCPGSPPQIKKGERGGGRAALTAGLPAATSGSLVFGADKVKESYRQHFFKHGGTAELRCALKSNLARVVWKFQNSVLKAESPKYGLMGRKNLLIFNLSEGDSGVYQCLSEERVRNKTVSQVVAKHVLEVKVVPRTPAAPTLQTTQTEGSRISPKVSVASTPGSAPPTPAVRATSPGAVTPPPKPAPTSTSCEPKIVINTVPQLHSEKTMYLKSSDNRLLMSLFLFIFVLFLCLVSYNCYQGYLPGQCLKFRSALLLGKKKPKSEFSDLEQSVKETLVEPGSFSQQNGEQPKPALDTGYETEQDTITSKVPTDREDSQKIDELSARDKPFDVKSSSPKPFPPPGSSSLSCLGPDSSSSSRSPWPALGSGPDSRTRVALLPPFLSDQAQQVNALGIFHLFCQATAFMPESLETRAATGPRAATVATVPKALNETQEPVEWPEALRAYDRLPSHSGLEGTHTLHGHPRAPPSQAHRFLVGLLGLGGGDGHVPTGPADVRVIWEKNGRALETCVPMQTHALPDGRAHVLSWLRDAIQESTEYRCSALSSAGNQTSKVRVTVVRHGLVFLEPGFEVHVKLVVQGNDTVLSCMAVRKAVARITSSHEEVPTTDPEQILLPPATLDPKEGPSILTSYAHSLQATVRLVPPRGWMVEKH</sequence>